<dbReference type="AlphaFoldDB" id="A0A916YAN8"/>
<dbReference type="Proteomes" id="UP000633205">
    <property type="component" value="Unassembled WGS sequence"/>
</dbReference>
<reference evidence="1" key="1">
    <citation type="journal article" date="2014" name="Int. J. Syst. Evol. Microbiol.">
        <title>Complete genome sequence of Corynebacterium casei LMG S-19264T (=DSM 44701T), isolated from a smear-ripened cheese.</title>
        <authorList>
            <consortium name="US DOE Joint Genome Institute (JGI-PGF)"/>
            <person name="Walter F."/>
            <person name="Albersmeier A."/>
            <person name="Kalinowski J."/>
            <person name="Ruckert C."/>
        </authorList>
    </citation>
    <scope>NUCLEOTIDE SEQUENCE</scope>
    <source>
        <strain evidence="1">CGMCC 1.15152</strain>
    </source>
</reference>
<evidence type="ECO:0000313" key="2">
    <source>
        <dbReference type="Proteomes" id="UP000633205"/>
    </source>
</evidence>
<organism evidence="1 2">
    <name type="scientific">Microbacterium faecale</name>
    <dbReference type="NCBI Taxonomy" id="1804630"/>
    <lineage>
        <taxon>Bacteria</taxon>
        <taxon>Bacillati</taxon>
        <taxon>Actinomycetota</taxon>
        <taxon>Actinomycetes</taxon>
        <taxon>Micrococcales</taxon>
        <taxon>Microbacteriaceae</taxon>
        <taxon>Microbacterium</taxon>
    </lineage>
</organism>
<sequence length="74" mass="7710">MDIRIGMINSGRELTFSSDETADAIAKKVDNALSGDGASLSLTDSKGATYIVPTAALAYVEIGTEEARRVGFVA</sequence>
<protein>
    <recommendedName>
        <fullName evidence="3">DUF3107 domain-containing protein</fullName>
    </recommendedName>
</protein>
<dbReference type="InterPro" id="IPR021456">
    <property type="entry name" value="DUF3107"/>
</dbReference>
<gene>
    <name evidence="1" type="primary">TB9.4</name>
    <name evidence="1" type="ORF">GCM10010915_16390</name>
</gene>
<dbReference type="EMBL" id="BMHO01000001">
    <property type="protein sequence ID" value="GGD36469.1"/>
    <property type="molecule type" value="Genomic_DNA"/>
</dbReference>
<accession>A0A916YAN8</accession>
<evidence type="ECO:0008006" key="3">
    <source>
        <dbReference type="Google" id="ProtNLM"/>
    </source>
</evidence>
<name>A0A916YAN8_9MICO</name>
<comment type="caution">
    <text evidence="1">The sequence shown here is derived from an EMBL/GenBank/DDBJ whole genome shotgun (WGS) entry which is preliminary data.</text>
</comment>
<proteinExistence type="predicted"/>
<dbReference type="RefSeq" id="WP_188711782.1">
    <property type="nucleotide sequence ID" value="NZ_BMHO01000001.1"/>
</dbReference>
<reference evidence="1" key="2">
    <citation type="submission" date="2020-09" db="EMBL/GenBank/DDBJ databases">
        <authorList>
            <person name="Sun Q."/>
            <person name="Zhou Y."/>
        </authorList>
    </citation>
    <scope>NUCLEOTIDE SEQUENCE</scope>
    <source>
        <strain evidence="1">CGMCC 1.15152</strain>
    </source>
</reference>
<evidence type="ECO:0000313" key="1">
    <source>
        <dbReference type="EMBL" id="GGD36469.1"/>
    </source>
</evidence>
<keyword evidence="2" id="KW-1185">Reference proteome</keyword>
<dbReference type="Pfam" id="PF11305">
    <property type="entry name" value="DUF3107"/>
    <property type="match status" value="1"/>
</dbReference>